<evidence type="ECO:0000313" key="1">
    <source>
        <dbReference type="EMBL" id="MFC5299174.1"/>
    </source>
</evidence>
<dbReference type="GeneID" id="303297774"/>
<dbReference type="PROSITE" id="PS51257">
    <property type="entry name" value="PROKAR_LIPOPROTEIN"/>
    <property type="match status" value="1"/>
</dbReference>
<protein>
    <submittedName>
        <fullName evidence="1">Uncharacterized protein</fullName>
    </submittedName>
</protein>
<reference evidence="2" key="1">
    <citation type="journal article" date="2019" name="Int. J. Syst. Evol. Microbiol.">
        <title>The Global Catalogue of Microorganisms (GCM) 10K type strain sequencing project: providing services to taxonomists for standard genome sequencing and annotation.</title>
        <authorList>
            <consortium name="The Broad Institute Genomics Platform"/>
            <consortium name="The Broad Institute Genome Sequencing Center for Infectious Disease"/>
            <person name="Wu L."/>
            <person name="Ma J."/>
        </authorList>
    </citation>
    <scope>NUCLEOTIDE SEQUENCE [LARGE SCALE GENOMIC DNA]</scope>
    <source>
        <strain evidence="2">CGMCC 1.16455</strain>
    </source>
</reference>
<evidence type="ECO:0000313" key="2">
    <source>
        <dbReference type="Proteomes" id="UP001595937"/>
    </source>
</evidence>
<dbReference type="RefSeq" id="WP_343924571.1">
    <property type="nucleotide sequence ID" value="NZ_BAAAIR010000042.1"/>
</dbReference>
<organism evidence="1 2">
    <name type="scientific">Brachybacterium tyrofermentans</name>
    <dbReference type="NCBI Taxonomy" id="47848"/>
    <lineage>
        <taxon>Bacteria</taxon>
        <taxon>Bacillati</taxon>
        <taxon>Actinomycetota</taxon>
        <taxon>Actinomycetes</taxon>
        <taxon>Micrococcales</taxon>
        <taxon>Dermabacteraceae</taxon>
        <taxon>Brachybacterium</taxon>
    </lineage>
</organism>
<accession>A0ABW0FLZ4</accession>
<sequence length="134" mass="14456">MRSLSTVPRAAQHLAVVCMAMLAVGCGGLRGEEVTVSLYFGLESPTIRVDRDTYSSIVECLQKADDDPSAAPTGMGIPAFLIEADEVSYVIEHSQTLRDGEVVIIGCEDSFAQLRSEAEGQLEERELGYLDEAS</sequence>
<proteinExistence type="predicted"/>
<name>A0ABW0FLZ4_9MICO</name>
<dbReference type="Proteomes" id="UP001595937">
    <property type="component" value="Unassembled WGS sequence"/>
</dbReference>
<comment type="caution">
    <text evidence="1">The sequence shown here is derived from an EMBL/GenBank/DDBJ whole genome shotgun (WGS) entry which is preliminary data.</text>
</comment>
<gene>
    <name evidence="1" type="ORF">ACFPK8_16790</name>
</gene>
<dbReference type="EMBL" id="JBHSLN010000086">
    <property type="protein sequence ID" value="MFC5299174.1"/>
    <property type="molecule type" value="Genomic_DNA"/>
</dbReference>
<keyword evidence="2" id="KW-1185">Reference proteome</keyword>